<sequence length="106" mass="11400">MCRQQRLRGDFEGGPATRPASAPLYWTMGWWVLPLVAKHGSAGDFLPALAETHQRASVRSNRVVAAWQAAISGSVSLGAAMACWAYLAVCMSFLLNGRLIAIPVSK</sequence>
<accession>A0ABS0KQU7</accession>
<keyword evidence="3" id="KW-1185">Reference proteome</keyword>
<protein>
    <submittedName>
        <fullName evidence="2">Uncharacterized protein</fullName>
    </submittedName>
</protein>
<organism evidence="2 3">
    <name type="scientific">Pseudomonas nitroreducens</name>
    <dbReference type="NCBI Taxonomy" id="46680"/>
    <lineage>
        <taxon>Bacteria</taxon>
        <taxon>Pseudomonadati</taxon>
        <taxon>Pseudomonadota</taxon>
        <taxon>Gammaproteobacteria</taxon>
        <taxon>Pseudomonadales</taxon>
        <taxon>Pseudomonadaceae</taxon>
        <taxon>Pseudomonas</taxon>
    </lineage>
</organism>
<keyword evidence="1" id="KW-0812">Transmembrane</keyword>
<keyword evidence="1" id="KW-0472">Membrane</keyword>
<dbReference type="RefSeq" id="WP_196913369.1">
    <property type="nucleotide sequence ID" value="NZ_CP120376.1"/>
</dbReference>
<gene>
    <name evidence="2" type="ORF">I5I61_23600</name>
</gene>
<evidence type="ECO:0000313" key="2">
    <source>
        <dbReference type="EMBL" id="MBG6290452.1"/>
    </source>
</evidence>
<evidence type="ECO:0000256" key="1">
    <source>
        <dbReference type="SAM" id="Phobius"/>
    </source>
</evidence>
<dbReference type="EMBL" id="JADTFC010000075">
    <property type="protein sequence ID" value="MBG6290452.1"/>
    <property type="molecule type" value="Genomic_DNA"/>
</dbReference>
<dbReference type="Proteomes" id="UP000608450">
    <property type="component" value="Unassembled WGS sequence"/>
</dbReference>
<name>A0ABS0KQU7_PSENT</name>
<reference evidence="2 3" key="1">
    <citation type="submission" date="2020-11" db="EMBL/GenBank/DDBJ databases">
        <title>Enhanced detection system for hospital associated transmission using whole genome sequencing surveillance.</title>
        <authorList>
            <person name="Harrison L.H."/>
            <person name="Van Tyne D."/>
            <person name="Marsh J.W."/>
            <person name="Griffith M.P."/>
            <person name="Snyder D.J."/>
            <person name="Cooper V.S."/>
            <person name="Mustapha M."/>
        </authorList>
    </citation>
    <scope>NUCLEOTIDE SEQUENCE [LARGE SCALE GENOMIC DNA]</scope>
    <source>
        <strain evidence="2 3">PSA00705</strain>
    </source>
</reference>
<comment type="caution">
    <text evidence="2">The sequence shown here is derived from an EMBL/GenBank/DDBJ whole genome shotgun (WGS) entry which is preliminary data.</text>
</comment>
<feature type="transmembrane region" description="Helical" evidence="1">
    <location>
        <begin position="64"/>
        <end position="87"/>
    </location>
</feature>
<keyword evidence="1" id="KW-1133">Transmembrane helix</keyword>
<proteinExistence type="predicted"/>
<evidence type="ECO:0000313" key="3">
    <source>
        <dbReference type="Proteomes" id="UP000608450"/>
    </source>
</evidence>